<organism evidence="12 13">
    <name type="scientific">Salinisphaera aquimarina</name>
    <dbReference type="NCBI Taxonomy" id="2094031"/>
    <lineage>
        <taxon>Bacteria</taxon>
        <taxon>Pseudomonadati</taxon>
        <taxon>Pseudomonadota</taxon>
        <taxon>Gammaproteobacteria</taxon>
        <taxon>Salinisphaerales</taxon>
        <taxon>Salinisphaeraceae</taxon>
        <taxon>Salinisphaera</taxon>
    </lineage>
</organism>
<dbReference type="EMBL" id="JBHRSS010000010">
    <property type="protein sequence ID" value="MFC3106223.1"/>
    <property type="molecule type" value="Genomic_DNA"/>
</dbReference>
<dbReference type="PANTHER" id="PTHR33446:SF2">
    <property type="entry name" value="PROTEIN TONB"/>
    <property type="match status" value="1"/>
</dbReference>
<sequence>MSDNRIRFIICVALALAAHAVLLGWTTDTGRASSQSLLEVTRNADDAATPRSRDILAVQDQRGDDSYSQQQRSGDSSPMSAQSAQAGRTPTVTRFVMVARRPQTPEGTNRERITATDAGANQIPRDGKTMDASGDPRAAYLADWQQQIEARGSRQYPSTLLADGQPRRLTMAVRLNADGSLQAVRVVHSSGSHALDRAAESIVRDAAPFTPFDTRLGDSAGALSFVYDWLFEPGADTRLRPSG</sequence>
<evidence type="ECO:0000256" key="4">
    <source>
        <dbReference type="ARBA" id="ARBA00022475"/>
    </source>
</evidence>
<dbReference type="InterPro" id="IPR051045">
    <property type="entry name" value="TonB-dependent_transducer"/>
</dbReference>
<evidence type="ECO:0000313" key="12">
    <source>
        <dbReference type="EMBL" id="MFC3106223.1"/>
    </source>
</evidence>
<evidence type="ECO:0000256" key="1">
    <source>
        <dbReference type="ARBA" id="ARBA00004383"/>
    </source>
</evidence>
<feature type="domain" description="TonB C-terminal" evidence="11">
    <location>
        <begin position="141"/>
        <end position="240"/>
    </location>
</feature>
<name>A0ABV7EU12_9GAMM</name>
<evidence type="ECO:0000256" key="3">
    <source>
        <dbReference type="ARBA" id="ARBA00022448"/>
    </source>
</evidence>
<evidence type="ECO:0000256" key="8">
    <source>
        <dbReference type="ARBA" id="ARBA00022989"/>
    </source>
</evidence>
<keyword evidence="13" id="KW-1185">Reference proteome</keyword>
<dbReference type="InterPro" id="IPR006260">
    <property type="entry name" value="TonB/TolA_C"/>
</dbReference>
<dbReference type="Pfam" id="PF13103">
    <property type="entry name" value="TonB_2"/>
    <property type="match status" value="1"/>
</dbReference>
<comment type="caution">
    <text evidence="12">The sequence shown here is derived from an EMBL/GenBank/DDBJ whole genome shotgun (WGS) entry which is preliminary data.</text>
</comment>
<evidence type="ECO:0000256" key="6">
    <source>
        <dbReference type="ARBA" id="ARBA00022692"/>
    </source>
</evidence>
<dbReference type="InterPro" id="IPR037682">
    <property type="entry name" value="TonB_C"/>
</dbReference>
<keyword evidence="3" id="KW-0813">Transport</keyword>
<dbReference type="SUPFAM" id="SSF74653">
    <property type="entry name" value="TolA/TonB C-terminal domain"/>
    <property type="match status" value="1"/>
</dbReference>
<proteinExistence type="inferred from homology"/>
<evidence type="ECO:0000256" key="5">
    <source>
        <dbReference type="ARBA" id="ARBA00022519"/>
    </source>
</evidence>
<keyword evidence="8" id="KW-1133">Transmembrane helix</keyword>
<dbReference type="Proteomes" id="UP001595462">
    <property type="component" value="Unassembled WGS sequence"/>
</dbReference>
<evidence type="ECO:0000259" key="11">
    <source>
        <dbReference type="PROSITE" id="PS52015"/>
    </source>
</evidence>
<keyword evidence="5" id="KW-0997">Cell inner membrane</keyword>
<accession>A0ABV7EU12</accession>
<reference evidence="13" key="1">
    <citation type="journal article" date="2019" name="Int. J. Syst. Evol. Microbiol.">
        <title>The Global Catalogue of Microorganisms (GCM) 10K type strain sequencing project: providing services to taxonomists for standard genome sequencing and annotation.</title>
        <authorList>
            <consortium name="The Broad Institute Genomics Platform"/>
            <consortium name="The Broad Institute Genome Sequencing Center for Infectious Disease"/>
            <person name="Wu L."/>
            <person name="Ma J."/>
        </authorList>
    </citation>
    <scope>NUCLEOTIDE SEQUENCE [LARGE SCALE GENOMIC DNA]</scope>
    <source>
        <strain evidence="13">KCTC 52640</strain>
    </source>
</reference>
<dbReference type="Gene3D" id="3.30.1150.10">
    <property type="match status" value="1"/>
</dbReference>
<evidence type="ECO:0000256" key="10">
    <source>
        <dbReference type="SAM" id="MobiDB-lite"/>
    </source>
</evidence>
<comment type="similarity">
    <text evidence="2">Belongs to the TonB family.</text>
</comment>
<feature type="compositionally biased region" description="Polar residues" evidence="10">
    <location>
        <begin position="66"/>
        <end position="90"/>
    </location>
</feature>
<evidence type="ECO:0000313" key="13">
    <source>
        <dbReference type="Proteomes" id="UP001595462"/>
    </source>
</evidence>
<dbReference type="NCBIfam" id="TIGR01352">
    <property type="entry name" value="tonB_Cterm"/>
    <property type="match status" value="1"/>
</dbReference>
<evidence type="ECO:0000256" key="2">
    <source>
        <dbReference type="ARBA" id="ARBA00006555"/>
    </source>
</evidence>
<gene>
    <name evidence="12" type="ORF">ACFOSU_20305</name>
</gene>
<feature type="region of interest" description="Disordered" evidence="10">
    <location>
        <begin position="42"/>
        <end position="90"/>
    </location>
</feature>
<evidence type="ECO:0000256" key="9">
    <source>
        <dbReference type="ARBA" id="ARBA00023136"/>
    </source>
</evidence>
<evidence type="ECO:0000256" key="7">
    <source>
        <dbReference type="ARBA" id="ARBA00022927"/>
    </source>
</evidence>
<protein>
    <submittedName>
        <fullName evidence="12">Energy transducer TonB</fullName>
    </submittedName>
</protein>
<dbReference type="PANTHER" id="PTHR33446">
    <property type="entry name" value="PROTEIN TONB-RELATED"/>
    <property type="match status" value="1"/>
</dbReference>
<keyword evidence="9" id="KW-0472">Membrane</keyword>
<keyword evidence="7" id="KW-0653">Protein transport</keyword>
<keyword evidence="6" id="KW-0812">Transmembrane</keyword>
<comment type="subcellular location">
    <subcellularLocation>
        <location evidence="1">Cell inner membrane</location>
        <topology evidence="1">Single-pass membrane protein</topology>
        <orientation evidence="1">Periplasmic side</orientation>
    </subcellularLocation>
</comment>
<keyword evidence="4" id="KW-1003">Cell membrane</keyword>
<dbReference type="PROSITE" id="PS52015">
    <property type="entry name" value="TONB_CTD"/>
    <property type="match status" value="1"/>
</dbReference>
<dbReference type="RefSeq" id="WP_380691833.1">
    <property type="nucleotide sequence ID" value="NZ_JBHRSS010000010.1"/>
</dbReference>